<organism evidence="1">
    <name type="scientific">marine sediment metagenome</name>
    <dbReference type="NCBI Taxonomy" id="412755"/>
    <lineage>
        <taxon>unclassified sequences</taxon>
        <taxon>metagenomes</taxon>
        <taxon>ecological metagenomes</taxon>
    </lineage>
</organism>
<dbReference type="EMBL" id="LAZR01061724">
    <property type="protein sequence ID" value="KKK63002.1"/>
    <property type="molecule type" value="Genomic_DNA"/>
</dbReference>
<protein>
    <submittedName>
        <fullName evidence="1">Uncharacterized protein</fullName>
    </submittedName>
</protein>
<dbReference type="Gene3D" id="1.25.40.10">
    <property type="entry name" value="Tetratricopeptide repeat domain"/>
    <property type="match status" value="1"/>
</dbReference>
<proteinExistence type="predicted"/>
<reference evidence="1" key="1">
    <citation type="journal article" date="2015" name="Nature">
        <title>Complex archaea that bridge the gap between prokaryotes and eukaryotes.</title>
        <authorList>
            <person name="Spang A."/>
            <person name="Saw J.H."/>
            <person name="Jorgensen S.L."/>
            <person name="Zaremba-Niedzwiedzka K."/>
            <person name="Martijn J."/>
            <person name="Lind A.E."/>
            <person name="van Eijk R."/>
            <person name="Schleper C."/>
            <person name="Guy L."/>
            <person name="Ettema T.J."/>
        </authorList>
    </citation>
    <scope>NUCLEOTIDE SEQUENCE</scope>
</reference>
<dbReference type="InterPro" id="IPR019734">
    <property type="entry name" value="TPR_rpt"/>
</dbReference>
<dbReference type="SUPFAM" id="SSF48452">
    <property type="entry name" value="TPR-like"/>
    <property type="match status" value="1"/>
</dbReference>
<feature type="non-terminal residue" evidence="1">
    <location>
        <position position="1"/>
    </location>
</feature>
<accession>A0A0F8X1P7</accession>
<comment type="caution">
    <text evidence="1">The sequence shown here is derived from an EMBL/GenBank/DDBJ whole genome shotgun (WGS) entry which is preliminary data.</text>
</comment>
<sequence>LELEPENATFLNNLGWMHLEAGRLKDAEIALKKALGIRPDFESAAGNMNALKYLKKKKNGGMFLDFLLRPVDRKRLQQLQDEEKYEALDPLCADYNASRLEAFKRTMLEGYDYQPHQIPNLAETLRVFLSFVNDVLSEGMFLFDDLHKIDIHFKLIMHKFIFKHKDIDDEILNDIYTSLTAFYGFLSQQKLLNKEEYQEFVSEIEGMKSELREKMDRYNEIRHDSSISEEEKEEICEELFEGDHTWPHLW</sequence>
<dbReference type="PROSITE" id="PS50005">
    <property type="entry name" value="TPR"/>
    <property type="match status" value="1"/>
</dbReference>
<evidence type="ECO:0000313" key="1">
    <source>
        <dbReference type="EMBL" id="KKK63002.1"/>
    </source>
</evidence>
<dbReference type="SMART" id="SM00028">
    <property type="entry name" value="TPR"/>
    <property type="match status" value="1"/>
</dbReference>
<name>A0A0F8X1P7_9ZZZZ</name>
<dbReference type="InterPro" id="IPR011990">
    <property type="entry name" value="TPR-like_helical_dom_sf"/>
</dbReference>
<dbReference type="AlphaFoldDB" id="A0A0F8X1P7"/>
<gene>
    <name evidence="1" type="ORF">LCGC14_2998680</name>
</gene>